<keyword evidence="1 6" id="KW-0597">Phosphoprotein</keyword>
<protein>
    <submittedName>
        <fullName evidence="9">Two-component system response regulator</fullName>
    </submittedName>
</protein>
<dbReference type="Pfam" id="PF00072">
    <property type="entry name" value="Response_reg"/>
    <property type="match status" value="1"/>
</dbReference>
<dbReference type="GO" id="GO:0003677">
    <property type="term" value="F:DNA binding"/>
    <property type="evidence" value="ECO:0007669"/>
    <property type="project" value="UniProtKB-KW"/>
</dbReference>
<feature type="region of interest" description="Disordered" evidence="7">
    <location>
        <begin position="127"/>
        <end position="146"/>
    </location>
</feature>
<gene>
    <name evidence="9" type="ORF">DDE23_04170</name>
</gene>
<dbReference type="Gene3D" id="3.40.50.2300">
    <property type="match status" value="1"/>
</dbReference>
<comment type="caution">
    <text evidence="9">The sequence shown here is derived from an EMBL/GenBank/DDBJ whole genome shotgun (WGS) entry which is preliminary data.</text>
</comment>
<evidence type="ECO:0000256" key="2">
    <source>
        <dbReference type="ARBA" id="ARBA00023012"/>
    </source>
</evidence>
<name>A0A2T7UUE2_9RHOB</name>
<feature type="domain" description="Response regulatory" evidence="8">
    <location>
        <begin position="9"/>
        <end position="125"/>
    </location>
</feature>
<dbReference type="CDD" id="cd17574">
    <property type="entry name" value="REC_OmpR"/>
    <property type="match status" value="1"/>
</dbReference>
<evidence type="ECO:0000313" key="10">
    <source>
        <dbReference type="Proteomes" id="UP000244810"/>
    </source>
</evidence>
<keyword evidence="10" id="KW-1185">Reference proteome</keyword>
<dbReference type="AlphaFoldDB" id="A0A2T7UUE2"/>
<dbReference type="PANTHER" id="PTHR44591">
    <property type="entry name" value="STRESS RESPONSE REGULATOR PROTEIN 1"/>
    <property type="match status" value="1"/>
</dbReference>
<dbReference type="EMBL" id="QDDR01000002">
    <property type="protein sequence ID" value="PVE48284.1"/>
    <property type="molecule type" value="Genomic_DNA"/>
</dbReference>
<dbReference type="PANTHER" id="PTHR44591:SF3">
    <property type="entry name" value="RESPONSE REGULATORY DOMAIN-CONTAINING PROTEIN"/>
    <property type="match status" value="1"/>
</dbReference>
<evidence type="ECO:0000256" key="7">
    <source>
        <dbReference type="SAM" id="MobiDB-lite"/>
    </source>
</evidence>
<dbReference type="PROSITE" id="PS50110">
    <property type="entry name" value="RESPONSE_REGULATORY"/>
    <property type="match status" value="1"/>
</dbReference>
<reference evidence="9 10" key="1">
    <citation type="journal article" date="2011" name="Syst. Appl. Microbiol.">
        <title>Defluviimonas denitrificans gen. nov., sp. nov., and Pararhodobacter aggregans gen. nov., sp. nov., non-phototrophic Rhodobacteraceae from the biofilter of a marine aquaculture.</title>
        <authorList>
            <person name="Foesel B.U."/>
            <person name="Drake H.L."/>
            <person name="Schramm A."/>
        </authorList>
    </citation>
    <scope>NUCLEOTIDE SEQUENCE [LARGE SCALE GENOMIC DNA]</scope>
    <source>
        <strain evidence="9 10">D1-19</strain>
    </source>
</reference>
<evidence type="ECO:0000256" key="5">
    <source>
        <dbReference type="ARBA" id="ARBA00023163"/>
    </source>
</evidence>
<dbReference type="SUPFAM" id="SSF52172">
    <property type="entry name" value="CheY-like"/>
    <property type="match status" value="1"/>
</dbReference>
<dbReference type="GO" id="GO:0000160">
    <property type="term" value="P:phosphorelay signal transduction system"/>
    <property type="evidence" value="ECO:0007669"/>
    <property type="project" value="UniProtKB-KW"/>
</dbReference>
<evidence type="ECO:0000256" key="1">
    <source>
        <dbReference type="ARBA" id="ARBA00022553"/>
    </source>
</evidence>
<evidence type="ECO:0000256" key="3">
    <source>
        <dbReference type="ARBA" id="ARBA00023015"/>
    </source>
</evidence>
<dbReference type="OrthoDB" id="9801602at2"/>
<dbReference type="InterPro" id="IPR011006">
    <property type="entry name" value="CheY-like_superfamily"/>
</dbReference>
<sequence>MNQPTEPKRILVVEDEDNIAVALDYLMTREGYSQQRIATGAGAVELIRETRPDLVLLDVMLPEVSGYEICQNVRLDPALNGVKILMMTARGSAMERRKGLAMGADGFISKPFELKALRAEVRRILAGEPADDSPDASRAPGEARHA</sequence>
<evidence type="ECO:0000256" key="4">
    <source>
        <dbReference type="ARBA" id="ARBA00023125"/>
    </source>
</evidence>
<dbReference type="FunFam" id="3.40.50.2300:FF:000001">
    <property type="entry name" value="DNA-binding response regulator PhoB"/>
    <property type="match status" value="1"/>
</dbReference>
<dbReference type="Proteomes" id="UP000244810">
    <property type="component" value="Unassembled WGS sequence"/>
</dbReference>
<keyword evidence="2" id="KW-0902">Two-component regulatory system</keyword>
<dbReference type="InterPro" id="IPR050595">
    <property type="entry name" value="Bact_response_regulator"/>
</dbReference>
<keyword evidence="4" id="KW-0238">DNA-binding</keyword>
<dbReference type="SMART" id="SM00448">
    <property type="entry name" value="REC"/>
    <property type="match status" value="1"/>
</dbReference>
<accession>A0A2T7UUE2</accession>
<evidence type="ECO:0000259" key="8">
    <source>
        <dbReference type="PROSITE" id="PS50110"/>
    </source>
</evidence>
<keyword evidence="3" id="KW-0805">Transcription regulation</keyword>
<evidence type="ECO:0000256" key="6">
    <source>
        <dbReference type="PROSITE-ProRule" id="PRU00169"/>
    </source>
</evidence>
<evidence type="ECO:0000313" key="9">
    <source>
        <dbReference type="EMBL" id="PVE48284.1"/>
    </source>
</evidence>
<proteinExistence type="predicted"/>
<dbReference type="RefSeq" id="WP_107750829.1">
    <property type="nucleotide sequence ID" value="NZ_QBKF01000002.1"/>
</dbReference>
<keyword evidence="5" id="KW-0804">Transcription</keyword>
<organism evidence="9 10">
    <name type="scientific">Pararhodobacter aggregans</name>
    <dbReference type="NCBI Taxonomy" id="404875"/>
    <lineage>
        <taxon>Bacteria</taxon>
        <taxon>Pseudomonadati</taxon>
        <taxon>Pseudomonadota</taxon>
        <taxon>Alphaproteobacteria</taxon>
        <taxon>Rhodobacterales</taxon>
        <taxon>Paracoccaceae</taxon>
        <taxon>Pararhodobacter</taxon>
    </lineage>
</organism>
<dbReference type="InterPro" id="IPR001789">
    <property type="entry name" value="Sig_transdc_resp-reg_receiver"/>
</dbReference>
<feature type="modified residue" description="4-aspartylphosphate" evidence="6">
    <location>
        <position position="58"/>
    </location>
</feature>